<organism evidence="1">
    <name type="scientific">Rhizopus microsporus var. microsporus</name>
    <dbReference type="NCBI Taxonomy" id="86635"/>
    <lineage>
        <taxon>Eukaryota</taxon>
        <taxon>Fungi</taxon>
        <taxon>Fungi incertae sedis</taxon>
        <taxon>Mucoromycota</taxon>
        <taxon>Mucoromycotina</taxon>
        <taxon>Mucoromycetes</taxon>
        <taxon>Mucorales</taxon>
        <taxon>Mucorineae</taxon>
        <taxon>Rhizopodaceae</taxon>
        <taxon>Rhizopus</taxon>
    </lineage>
</organism>
<proteinExistence type="predicted"/>
<dbReference type="AlphaFoldDB" id="A0A1X0QWB3"/>
<evidence type="ECO:0000313" key="1">
    <source>
        <dbReference type="EMBL" id="ORE04060.1"/>
    </source>
</evidence>
<gene>
    <name evidence="1" type="ORF">BCV72DRAFT_243891</name>
</gene>
<dbReference type="Proteomes" id="UP000242414">
    <property type="component" value="Unassembled WGS sequence"/>
</dbReference>
<sequence>MVHLFVAENSLKNYEQSLSAACVTFAVTYSNYYVENFENIICNYFTYTLKNKYPDVRFSESFDGGNKKRNAYAPGIKATLNSSPFGILPDFRHVLSQYEELIAN</sequence>
<protein>
    <submittedName>
        <fullName evidence="1">Uncharacterized protein</fullName>
    </submittedName>
</protein>
<accession>A0A1X0QWB3</accession>
<name>A0A1X0QWB3_RHIZD</name>
<dbReference type="VEuPathDB" id="FungiDB:BCV72DRAFT_243891"/>
<reference evidence="1" key="1">
    <citation type="journal article" date="2016" name="Proc. Natl. Acad. Sci. U.S.A.">
        <title>Lipid metabolic changes in an early divergent fungus govern the establishment of a mutualistic symbiosis with endobacteria.</title>
        <authorList>
            <person name="Lastovetsky O.A."/>
            <person name="Gaspar M.L."/>
            <person name="Mondo S.J."/>
            <person name="LaButti K.M."/>
            <person name="Sandor L."/>
            <person name="Grigoriev I.V."/>
            <person name="Henry S.A."/>
            <person name="Pawlowska T.E."/>
        </authorList>
    </citation>
    <scope>NUCLEOTIDE SEQUENCE [LARGE SCALE GENOMIC DNA]</scope>
    <source>
        <strain evidence="1">ATCC 52814</strain>
    </source>
</reference>
<dbReference type="EMBL" id="KV921982">
    <property type="protein sequence ID" value="ORE04060.1"/>
    <property type="molecule type" value="Genomic_DNA"/>
</dbReference>